<evidence type="ECO:0000256" key="1">
    <source>
        <dbReference type="SAM" id="MobiDB-lite"/>
    </source>
</evidence>
<keyword evidence="4" id="KW-1185">Reference proteome</keyword>
<accession>A0A1B3ILG9</accession>
<evidence type="ECO:0000313" key="3">
    <source>
        <dbReference type="EMBL" id="AOF41427.1"/>
    </source>
</evidence>
<dbReference type="EMBL" id="KX272884">
    <property type="protein sequence ID" value="AOF41427.1"/>
    <property type="molecule type" value="Genomic_RNA"/>
</dbReference>
<feature type="non-terminal residue" evidence="3">
    <location>
        <position position="1"/>
    </location>
</feature>
<organism evidence="3 4">
    <name type="scientific">Mothra virus</name>
    <dbReference type="NCBI Taxonomy" id="1892236"/>
    <lineage>
        <taxon>Viruses</taxon>
        <taxon>Riboviria</taxon>
        <taxon>Orthornavirae</taxon>
        <taxon>Negarnaviricota</taxon>
        <taxon>Polyploviricotina</taxon>
        <taxon>Bunyaviricetes</taxon>
        <taxon>Hareavirales</taxon>
        <taxon>Phenuiviridae</taxon>
        <taxon>Mobuvirus</taxon>
        <taxon>Mobuvirus mothrae</taxon>
    </lineage>
</organism>
<keyword evidence="2" id="KW-0472">Membrane</keyword>
<dbReference type="GeneID" id="41324546"/>
<name>A0A1B3ILG9_9VIRU</name>
<feature type="transmembrane region" description="Helical" evidence="2">
    <location>
        <begin position="573"/>
        <end position="594"/>
    </location>
</feature>
<sequence>CEHNEGNESCRSKAVPILLGISIALGIVVVLLPILLIIDYKCHIFNRMRFCHKETKKVKEMKRAEALAKLLAKYDAKMLQCKSQYKDQDWINDEGPEGIEMNPLNHQNESWKPTPAPRSPKADRSSLNLTKAALLTLALQSTLTPVQTCDDVLFMSATGGIYHDQQFENSATSLVILHAGSTLCLKYPSGSQEMIKMSEMSRVIHYSPIYKACNFSLDVRSYYDCLGNWPCWEKSSCNVDTKFERVGPKAYKLPSGRESCELVPNLSNSKCTHEQICIWYYWDVVPELNSCDLIYKEVSTSNLAHIEHTDTLGNTIPFVLSDESPFIDSPLRMHLMTLTPTLLHPPTNKIRQHQNDYYFTDASERSMGRPGVLGDYQMSLSSNGTFFPDWAVQCKPDGDKMACMTSTPGYVRSLQIDKDRPVSVSRTTRAINVVSKTRGYGSFMIRMSSKPDQLIIAASCSFRIDYRYGCTGCTDRAFIVVSATDIQTTGAMQFTSNCSFVLPEVFCSSQPQRLEINDSPSACSLKIKGTNQTLDFPLQYEFRGEVFSGGIMTFRAVESSYDKFLLGISSPSFLTSLHISLGVGVVSSVIIAILKASTRYTAFKVGKTEVKE</sequence>
<protein>
    <submittedName>
        <fullName evidence="3">Glycoprotein</fullName>
    </submittedName>
</protein>
<reference evidence="3 4" key="1">
    <citation type="submission" date="2016-05" db="EMBL/GenBank/DDBJ databases">
        <title>Genome sequences of viruses discovered in Washington state moths.</title>
        <authorList>
            <person name="Greninger A."/>
            <person name="Droppers D."/>
            <person name="Jerome K."/>
        </authorList>
    </citation>
    <scope>NUCLEOTIDE SEQUENCE [LARGE SCALE GENOMIC DNA]</scope>
    <source>
        <strain evidence="3 4">JG1</strain>
    </source>
</reference>
<dbReference type="Proteomes" id="UP000278280">
    <property type="component" value="Genome"/>
</dbReference>
<evidence type="ECO:0000256" key="2">
    <source>
        <dbReference type="SAM" id="Phobius"/>
    </source>
</evidence>
<proteinExistence type="predicted"/>
<dbReference type="KEGG" id="vg:41324546"/>
<keyword evidence="2" id="KW-1133">Transmembrane helix</keyword>
<feature type="region of interest" description="Disordered" evidence="1">
    <location>
        <begin position="96"/>
        <end position="123"/>
    </location>
</feature>
<keyword evidence="2" id="KW-0812">Transmembrane</keyword>
<dbReference type="RefSeq" id="YP_009666269.1">
    <property type="nucleotide sequence ID" value="NC_043479.1"/>
</dbReference>
<evidence type="ECO:0000313" key="4">
    <source>
        <dbReference type="Proteomes" id="UP000278280"/>
    </source>
</evidence>
<feature type="transmembrane region" description="Helical" evidence="2">
    <location>
        <begin position="17"/>
        <end position="38"/>
    </location>
</feature>